<dbReference type="GO" id="GO:0005315">
    <property type="term" value="F:phosphate transmembrane transporter activity"/>
    <property type="evidence" value="ECO:0007669"/>
    <property type="project" value="InterPro"/>
</dbReference>
<evidence type="ECO:0000256" key="1">
    <source>
        <dbReference type="ARBA" id="ARBA00004448"/>
    </source>
</evidence>
<dbReference type="InterPro" id="IPR023395">
    <property type="entry name" value="MCP_dom_sf"/>
</dbReference>
<comment type="similarity">
    <text evidence="2">Belongs to the mitochondrial carrier (TC 2.A.29) family.</text>
</comment>
<dbReference type="AlphaFoldDB" id="A0A511K9I2"/>
<organism evidence="12 13">
    <name type="scientific">Rhodotorula toruloides</name>
    <name type="common">Yeast</name>
    <name type="synonym">Rhodosporidium toruloides</name>
    <dbReference type="NCBI Taxonomy" id="5286"/>
    <lineage>
        <taxon>Eukaryota</taxon>
        <taxon>Fungi</taxon>
        <taxon>Dikarya</taxon>
        <taxon>Basidiomycota</taxon>
        <taxon>Pucciniomycotina</taxon>
        <taxon>Microbotryomycetes</taxon>
        <taxon>Sporidiobolales</taxon>
        <taxon>Sporidiobolaceae</taxon>
        <taxon>Rhodotorula</taxon>
    </lineage>
</organism>
<dbReference type="Pfam" id="PF07690">
    <property type="entry name" value="MFS_1"/>
    <property type="match status" value="1"/>
</dbReference>
<feature type="transmembrane region" description="Helical" evidence="11">
    <location>
        <begin position="508"/>
        <end position="530"/>
    </location>
</feature>
<dbReference type="InterPro" id="IPR036259">
    <property type="entry name" value="MFS_trans_sf"/>
</dbReference>
<keyword evidence="9 10" id="KW-0472">Membrane</keyword>
<reference evidence="12 13" key="1">
    <citation type="submission" date="2019-07" db="EMBL/GenBank/DDBJ databases">
        <title>Rhodotorula toruloides NBRC10032 genome sequencing.</title>
        <authorList>
            <person name="Shida Y."/>
            <person name="Takaku H."/>
            <person name="Ogasawara W."/>
            <person name="Mori K."/>
        </authorList>
    </citation>
    <scope>NUCLEOTIDE SEQUENCE [LARGE SCALE GENOMIC DNA]</scope>
    <source>
        <strain evidence="12 13">NBRC10032</strain>
    </source>
</reference>
<comment type="subcellular location">
    <subcellularLocation>
        <location evidence="1">Mitochondrion inner membrane</location>
        <topology evidence="1">Multi-pass membrane protein</topology>
    </subcellularLocation>
</comment>
<feature type="repeat" description="Solcar" evidence="10">
    <location>
        <begin position="86"/>
        <end position="171"/>
    </location>
</feature>
<evidence type="ECO:0000313" key="12">
    <source>
        <dbReference type="EMBL" id="GEM07001.1"/>
    </source>
</evidence>
<evidence type="ECO:0000313" key="13">
    <source>
        <dbReference type="Proteomes" id="UP000321518"/>
    </source>
</evidence>
<evidence type="ECO:0000256" key="7">
    <source>
        <dbReference type="ARBA" id="ARBA00022989"/>
    </source>
</evidence>
<keyword evidence="6" id="KW-0999">Mitochondrion inner membrane</keyword>
<dbReference type="InterPro" id="IPR011701">
    <property type="entry name" value="MFS"/>
</dbReference>
<evidence type="ECO:0000256" key="2">
    <source>
        <dbReference type="ARBA" id="ARBA00006375"/>
    </source>
</evidence>
<proteinExistence type="inferred from homology"/>
<evidence type="ECO:0000256" key="4">
    <source>
        <dbReference type="ARBA" id="ARBA00022692"/>
    </source>
</evidence>
<keyword evidence="7 11" id="KW-1133">Transmembrane helix</keyword>
<dbReference type="EMBL" id="BJWK01000002">
    <property type="protein sequence ID" value="GEM07001.1"/>
    <property type="molecule type" value="Genomic_DNA"/>
</dbReference>
<accession>A0A511K9I2</accession>
<feature type="transmembrane region" description="Helical" evidence="11">
    <location>
        <begin position="766"/>
        <end position="785"/>
    </location>
</feature>
<dbReference type="PANTHER" id="PTHR45671:SF10">
    <property type="entry name" value="SOLUTE CARRIER FAMILY 25 MEMBER 3"/>
    <property type="match status" value="1"/>
</dbReference>
<feature type="transmembrane region" description="Helical" evidence="11">
    <location>
        <begin position="830"/>
        <end position="852"/>
    </location>
</feature>
<evidence type="ECO:0000256" key="6">
    <source>
        <dbReference type="ARBA" id="ARBA00022792"/>
    </source>
</evidence>
<keyword evidence="3" id="KW-0813">Transport</keyword>
<dbReference type="FunFam" id="1.50.40.10:FF:000131">
    <property type="entry name" value="Mitochondrial phosphate carrier protein 2"/>
    <property type="match status" value="1"/>
</dbReference>
<dbReference type="PROSITE" id="PS50920">
    <property type="entry name" value="SOLCAR"/>
    <property type="match status" value="3"/>
</dbReference>
<feature type="transmembrane region" description="Helical" evidence="11">
    <location>
        <begin position="470"/>
        <end position="488"/>
    </location>
</feature>
<dbReference type="Proteomes" id="UP000321518">
    <property type="component" value="Unassembled WGS sequence"/>
</dbReference>
<evidence type="ECO:0000256" key="11">
    <source>
        <dbReference type="SAM" id="Phobius"/>
    </source>
</evidence>
<feature type="transmembrane region" description="Helical" evidence="11">
    <location>
        <begin position="542"/>
        <end position="567"/>
    </location>
</feature>
<sequence>MVAQLMGNLFQGSFSTPALPAFSLGGVTASVVDDAKAKADDLKNKASHAASSVGDKVDGARAAASTGAAQAVSKAAPGTIELYSGKYYATCALGGALACGTTHAFVTPLDLVKCRKQVDKNIYKSNMDGWKKIHATEGGIRGLYTGVGPTLIGYSMQGAAKYGFYEFFKKFYSDLAGAENAVKYKDAIYLAGSASAEFFADMALVPMETVKVRMQTTFPPFATSAVSGLNKVVAAEGSGALFKSLPSLWGRQIPYTMMKFWSFEATVAAIYNALGAPKESYNKLQQLGVSATAGYIAGVFCAVVSHPADTMVSKLNAPLAPGQAKPTVGSIYSEIGFGGLWGGLGTRIIMIGTLTALQWLIYDTHVHVLGTIWKSARLTNRPRALSTPQRPTSSSNAMSARVRAASGVAALANCLTAGAPFTFPLWAPTLERTLHLSSSQLNVVASAAILGEYVSAGGFGALADRRGPGAVSFAAAVLFGVGFGGLAWRYQRGADWSGAGGQPWEYEWATLSLGWFTCGCATAASYFGAITSLTKSAPSSHAGLAIGVPCAVFGLSPLFLSAIASFFTTHTPAGETLDVGKYLSFLGALLLTVNIIGGFLIKELPWEDNLDKVIVDAIEPFDDDEARIDEPDSGFAVSAPRSIADEANERSSLLGKSASASDSAASSQPFAAVLASPCFWLLGGVVFLSTGPAEMYMASVSQILDTLVSSAVAAGAPTQSALTLAKRHIALLSIANTAWRLIVGATSDYLAAPSDKHATVSAMRRHVRLVFVGAACALLATAYGWGGTSLSTPNGLWIITVLTACSYGTVFTLTPALIRSRWAVVDFGRNWGAATLFSAAGTLLFTPLFGILRDLASREDGDRGEGLRCVGPRCYRPIFALSAVSALLATALVAVLARRWRKRL</sequence>
<dbReference type="InterPro" id="IPR018108">
    <property type="entry name" value="MCP_transmembrane"/>
</dbReference>
<dbReference type="GO" id="GO:0005743">
    <property type="term" value="C:mitochondrial inner membrane"/>
    <property type="evidence" value="ECO:0007669"/>
    <property type="project" value="UniProtKB-SubCell"/>
</dbReference>
<dbReference type="SUPFAM" id="SSF103473">
    <property type="entry name" value="MFS general substrate transporter"/>
    <property type="match status" value="1"/>
</dbReference>
<dbReference type="InterPro" id="IPR044677">
    <property type="entry name" value="SLC25A3/Pic2/Mir1-like"/>
</dbReference>
<name>A0A511K9I2_RHOTO</name>
<protein>
    <submittedName>
        <fullName evidence="12">MFS monocarboxylic acid transporter</fullName>
    </submittedName>
</protein>
<evidence type="ECO:0000256" key="9">
    <source>
        <dbReference type="ARBA" id="ARBA00023136"/>
    </source>
</evidence>
<dbReference type="Pfam" id="PF00153">
    <property type="entry name" value="Mito_carr"/>
    <property type="match status" value="3"/>
</dbReference>
<feature type="repeat" description="Solcar" evidence="10">
    <location>
        <begin position="184"/>
        <end position="269"/>
    </location>
</feature>
<gene>
    <name evidence="12" type="ORF">Rt10032_c02g1018</name>
</gene>
<dbReference type="OrthoDB" id="410267at2759"/>
<evidence type="ECO:0000256" key="10">
    <source>
        <dbReference type="PROSITE-ProRule" id="PRU00282"/>
    </source>
</evidence>
<keyword evidence="4 10" id="KW-0812">Transmembrane</keyword>
<feature type="transmembrane region" description="Helical" evidence="11">
    <location>
        <begin position="878"/>
        <end position="897"/>
    </location>
</feature>
<dbReference type="Gene3D" id="1.50.40.10">
    <property type="entry name" value="Mitochondrial carrier domain"/>
    <property type="match status" value="2"/>
</dbReference>
<comment type="caution">
    <text evidence="12">The sequence shown here is derived from an EMBL/GenBank/DDBJ whole genome shotgun (WGS) entry which is preliminary data.</text>
</comment>
<dbReference type="GO" id="GO:1990547">
    <property type="term" value="P:mitochondrial phosphate ion transmembrane transport"/>
    <property type="evidence" value="ECO:0007669"/>
    <property type="project" value="InterPro"/>
</dbReference>
<dbReference type="PANTHER" id="PTHR45671">
    <property type="entry name" value="SOLUTE CARRIER FAMILY 25 (MITOCHONDRIAL CARRIER PHOSPHATE CARRIER), MEMBER 3, LIKE-RELATED-RELATED"/>
    <property type="match status" value="1"/>
</dbReference>
<keyword evidence="5" id="KW-0677">Repeat</keyword>
<keyword evidence="8" id="KW-0496">Mitochondrion</keyword>
<dbReference type="SUPFAM" id="SSF103506">
    <property type="entry name" value="Mitochondrial carrier"/>
    <property type="match status" value="1"/>
</dbReference>
<evidence type="ECO:0000256" key="8">
    <source>
        <dbReference type="ARBA" id="ARBA00023128"/>
    </source>
</evidence>
<evidence type="ECO:0000256" key="3">
    <source>
        <dbReference type="ARBA" id="ARBA00022448"/>
    </source>
</evidence>
<feature type="repeat" description="Solcar" evidence="10">
    <location>
        <begin position="285"/>
        <end position="368"/>
    </location>
</feature>
<dbReference type="Gene3D" id="1.20.1250.20">
    <property type="entry name" value="MFS general substrate transporter like domains"/>
    <property type="match status" value="1"/>
</dbReference>
<evidence type="ECO:0000256" key="5">
    <source>
        <dbReference type="ARBA" id="ARBA00022737"/>
    </source>
</evidence>
<feature type="transmembrane region" description="Helical" evidence="11">
    <location>
        <begin position="579"/>
        <end position="601"/>
    </location>
</feature>
<feature type="transmembrane region" description="Helical" evidence="11">
    <location>
        <begin position="797"/>
        <end position="818"/>
    </location>
</feature>